<name>A0A8J8SEQ8_9FIRM</name>
<dbReference type="KEGG" id="vpy:HZI73_00405"/>
<keyword evidence="3" id="KW-1185">Reference proteome</keyword>
<reference evidence="2" key="1">
    <citation type="submission" date="2020-07" db="EMBL/GenBank/DDBJ databases">
        <title>Vallitalea pronyensis genome.</title>
        <authorList>
            <person name="Postec A."/>
        </authorList>
    </citation>
    <scope>NUCLEOTIDE SEQUENCE</scope>
    <source>
        <strain evidence="2">FatNI3</strain>
    </source>
</reference>
<organism evidence="2 3">
    <name type="scientific">Vallitalea pronyensis</name>
    <dbReference type="NCBI Taxonomy" id="1348613"/>
    <lineage>
        <taxon>Bacteria</taxon>
        <taxon>Bacillati</taxon>
        <taxon>Bacillota</taxon>
        <taxon>Clostridia</taxon>
        <taxon>Lachnospirales</taxon>
        <taxon>Vallitaleaceae</taxon>
        <taxon>Vallitalea</taxon>
    </lineage>
</organism>
<dbReference type="Pfam" id="PF13529">
    <property type="entry name" value="Peptidase_C39_2"/>
    <property type="match status" value="1"/>
</dbReference>
<evidence type="ECO:0000313" key="2">
    <source>
        <dbReference type="EMBL" id="QUI20861.1"/>
    </source>
</evidence>
<dbReference type="PANTHER" id="PTHR37806:SF1">
    <property type="entry name" value="PEPTIDASE C39-LIKE DOMAIN-CONTAINING PROTEIN"/>
    <property type="match status" value="1"/>
</dbReference>
<feature type="domain" description="Peptidase C39-like" evidence="1">
    <location>
        <begin position="709"/>
        <end position="874"/>
    </location>
</feature>
<proteinExistence type="predicted"/>
<dbReference type="Proteomes" id="UP000683246">
    <property type="component" value="Chromosome"/>
</dbReference>
<dbReference type="AlphaFoldDB" id="A0A8J8SEQ8"/>
<dbReference type="RefSeq" id="WP_212696319.1">
    <property type="nucleotide sequence ID" value="NZ_CP058649.1"/>
</dbReference>
<evidence type="ECO:0000313" key="3">
    <source>
        <dbReference type="Proteomes" id="UP000683246"/>
    </source>
</evidence>
<dbReference type="EMBL" id="CP058649">
    <property type="protein sequence ID" value="QUI20861.1"/>
    <property type="molecule type" value="Genomic_DNA"/>
</dbReference>
<evidence type="ECO:0000259" key="1">
    <source>
        <dbReference type="Pfam" id="PF13529"/>
    </source>
</evidence>
<dbReference type="InterPro" id="IPR039564">
    <property type="entry name" value="Peptidase_C39-like"/>
</dbReference>
<accession>A0A8J8SEQ8</accession>
<gene>
    <name evidence="2" type="ORF">HZI73_00405</name>
</gene>
<sequence>MKKLGFRVFILALLMFILVGHAYIETQRTSLSKDASRDDTDAYPVLSISRNERSYNIMYPYTRCIPFITADSYTYFESNEVVEVILEDQPKTMLFQYEILNPLNQEVLDTAYIRNKNIIQSGDHIRAQLVIPNLASKAYPYMLRLTYKRDGESLYYYQPFYIGDSQRIDYLYDTVMTIHNAALDKDEKTLNALLPKVERSLEGTFSAVSNRSNMDAVMWQFGKDILPMSEPKITINTIDPEHQQYEVALDYTVAVRKNYEFEYWDFTETYQLSGDKLIQVNHFTRHGMMNADKHKSTLQSIMAPESAHIESLQSDNGSYHAFIRDREVWLLDGRRESYSKIFGFDILNSDYIIDNYNQHRIKLLDINDSGILTYVVYGYMNTGLNRGKNGIALYQYNAITGDNEEAAFIHMPYGLDKMEKELRRYITVTEDLRMLQLLSDGAYYQVNLKEGLVNLISDQMPYDTRKIYVTDNQSALFWEKDTHPRINRQVDGLTVDKYIIQQRVESREEVSNHILGTYNNQIVVGYYHMKDTMEKLDGTMTFLYHALVFLDDRGQVIDELKAPIGRFYHDIQWQDNKIAYSVVRKEKDIRSSPTGSKVLLQEIVRQDYLFDEVKTPPGPSQQMKTYVLDERMVKDIRKTRYTELIFDNKNTKKGYELIGQGHYSGSYDTLTDALLATDKHKQSTILKKEEGQYTIMYAGKKPESIHIAGVPVIPQKPELPRGCEVTSLSMLLNYYLDDKVDKLQLADEVKKDPAPYEVTDGMICFGNAHYGFVGDMANANNKGYGVYHEPIAQLANHYMPGKVLDITGSDFEHVLHYVGKGYPVWVISPNIYQQVPDASIHQWQTSHGIVEMSYTQHAVLIIGYDKGYVYFNDPSKNMVLKRHLEAFKAGWESFGHQAVFIY</sequence>
<protein>
    <submittedName>
        <fullName evidence="2">C39 family peptidase</fullName>
    </submittedName>
</protein>
<dbReference type="PANTHER" id="PTHR37806">
    <property type="entry name" value="LMO0724 PROTEIN"/>
    <property type="match status" value="1"/>
</dbReference>
<dbReference type="Gene3D" id="3.90.70.10">
    <property type="entry name" value="Cysteine proteinases"/>
    <property type="match status" value="1"/>
</dbReference>